<accession>A0ABT2ICI2</accession>
<organism evidence="1 2">
    <name type="scientific">Chryseobacterium pyrolae</name>
    <dbReference type="NCBI Taxonomy" id="2987481"/>
    <lineage>
        <taxon>Bacteria</taxon>
        <taxon>Pseudomonadati</taxon>
        <taxon>Bacteroidota</taxon>
        <taxon>Flavobacteriia</taxon>
        <taxon>Flavobacteriales</taxon>
        <taxon>Weeksellaceae</taxon>
        <taxon>Chryseobacterium group</taxon>
        <taxon>Chryseobacterium</taxon>
    </lineage>
</organism>
<name>A0ABT2ICI2_9FLAO</name>
<evidence type="ECO:0000313" key="2">
    <source>
        <dbReference type="Proteomes" id="UP001142057"/>
    </source>
</evidence>
<sequence length="135" mass="15587">MKKVLLTLFMFCCTFLFSQKNLRYVEIYYGSICCGTASTEPVTDYLKQFEKKNKLKALEVLIQRSKGREGEFSLYIGVDKLNKKQQKLFMQGLSSAISIQNSKRNEYSDGTVNFDSAVTFSNDDLKNRKNLTIYK</sequence>
<keyword evidence="2" id="KW-1185">Reference proteome</keyword>
<dbReference type="Proteomes" id="UP001142057">
    <property type="component" value="Unassembled WGS sequence"/>
</dbReference>
<dbReference type="EMBL" id="JANZQH010000001">
    <property type="protein sequence ID" value="MCT2406340.1"/>
    <property type="molecule type" value="Genomic_DNA"/>
</dbReference>
<protein>
    <submittedName>
        <fullName evidence="1">Uncharacterized protein</fullName>
    </submittedName>
</protein>
<dbReference type="RefSeq" id="WP_259827040.1">
    <property type="nucleotide sequence ID" value="NZ_JANZQH010000001.1"/>
</dbReference>
<comment type="caution">
    <text evidence="1">The sequence shown here is derived from an EMBL/GenBank/DDBJ whole genome shotgun (WGS) entry which is preliminary data.</text>
</comment>
<proteinExistence type="predicted"/>
<evidence type="ECO:0000313" key="1">
    <source>
        <dbReference type="EMBL" id="MCT2406340.1"/>
    </source>
</evidence>
<gene>
    <name evidence="1" type="ORF">NZD88_02075</name>
</gene>
<reference evidence="1" key="1">
    <citation type="submission" date="2022-08" db="EMBL/GenBank/DDBJ databases">
        <title>Chryseobacterium antibioticum,isolated from the rhizosphere soil of Pyrola in Tibet.</title>
        <authorList>
            <person name="Kan Y."/>
        </authorList>
    </citation>
    <scope>NUCLEOTIDE SEQUENCE</scope>
    <source>
        <strain evidence="1">Pc2-12</strain>
    </source>
</reference>